<evidence type="ECO:0000256" key="1">
    <source>
        <dbReference type="SAM" id="Phobius"/>
    </source>
</evidence>
<dbReference type="STRING" id="71657.SAMN02982996_01468"/>
<keyword evidence="1" id="KW-0812">Transmembrane</keyword>
<gene>
    <name evidence="2" type="ORF">SAMN02982996_01468</name>
</gene>
<keyword evidence="1" id="KW-1133">Transmembrane helix</keyword>
<dbReference type="EMBL" id="FNQS01000004">
    <property type="protein sequence ID" value="SEA36764.1"/>
    <property type="molecule type" value="Genomic_DNA"/>
</dbReference>
<dbReference type="eggNOG" id="COG1457">
    <property type="taxonomic scope" value="Bacteria"/>
</dbReference>
<organism evidence="2 3">
    <name type="scientific">Lonsdalea quercina</name>
    <dbReference type="NCBI Taxonomy" id="71657"/>
    <lineage>
        <taxon>Bacteria</taxon>
        <taxon>Pseudomonadati</taxon>
        <taxon>Pseudomonadota</taxon>
        <taxon>Gammaproteobacteria</taxon>
        <taxon>Enterobacterales</taxon>
        <taxon>Pectobacteriaceae</taxon>
        <taxon>Lonsdalea</taxon>
    </lineage>
</organism>
<sequence length="79" mass="8770">MSERNEFPLSETPKNQRKGLLSISMVLFSCIFFTRTMFAGGRLGVAFPLVGIAASASLYRLFTRLAGRRAVLTESKEQP</sequence>
<keyword evidence="1" id="KW-0472">Membrane</keyword>
<dbReference type="Proteomes" id="UP000187280">
    <property type="component" value="Unassembled WGS sequence"/>
</dbReference>
<proteinExistence type="predicted"/>
<accession>A0A1H4AM48</accession>
<evidence type="ECO:0000313" key="2">
    <source>
        <dbReference type="EMBL" id="SEA36764.1"/>
    </source>
</evidence>
<dbReference type="AlphaFoldDB" id="A0A1H4AM48"/>
<reference evidence="2 3" key="1">
    <citation type="submission" date="2016-10" db="EMBL/GenBank/DDBJ databases">
        <authorList>
            <person name="de Groot N.N."/>
        </authorList>
    </citation>
    <scope>NUCLEOTIDE SEQUENCE [LARGE SCALE GENOMIC DNA]</scope>
    <source>
        <strain evidence="2 3">ATCC 29281</strain>
    </source>
</reference>
<dbReference type="PROSITE" id="PS51257">
    <property type="entry name" value="PROKAR_LIPOPROTEIN"/>
    <property type="match status" value="1"/>
</dbReference>
<feature type="transmembrane region" description="Helical" evidence="1">
    <location>
        <begin position="44"/>
        <end position="62"/>
    </location>
</feature>
<protein>
    <submittedName>
        <fullName evidence="2">Cytosine permease</fullName>
    </submittedName>
</protein>
<feature type="transmembrane region" description="Helical" evidence="1">
    <location>
        <begin position="20"/>
        <end position="38"/>
    </location>
</feature>
<keyword evidence="3" id="KW-1185">Reference proteome</keyword>
<evidence type="ECO:0000313" key="3">
    <source>
        <dbReference type="Proteomes" id="UP000187280"/>
    </source>
</evidence>
<name>A0A1H4AM48_9GAMM</name>